<evidence type="ECO:0000256" key="12">
    <source>
        <dbReference type="NCBIfam" id="TIGR01064"/>
    </source>
</evidence>
<dbReference type="SUPFAM" id="SSF51621">
    <property type="entry name" value="Phosphoenolpyruvate/pyruvate domain"/>
    <property type="match status" value="1"/>
</dbReference>
<comment type="similarity">
    <text evidence="2 13">Belongs to the pyruvate kinase family.</text>
</comment>
<dbReference type="GO" id="GO:0004743">
    <property type="term" value="F:pyruvate kinase activity"/>
    <property type="evidence" value="ECO:0007669"/>
    <property type="project" value="UniProtKB-EC"/>
</dbReference>
<dbReference type="NCBIfam" id="TIGR01064">
    <property type="entry name" value="pyruv_kin"/>
    <property type="match status" value="1"/>
</dbReference>
<dbReference type="InterPro" id="IPR001697">
    <property type="entry name" value="Pyr_Knase"/>
</dbReference>
<keyword evidence="17" id="KW-1185">Reference proteome</keyword>
<evidence type="ECO:0000259" key="15">
    <source>
        <dbReference type="Pfam" id="PF02887"/>
    </source>
</evidence>
<evidence type="ECO:0000256" key="4">
    <source>
        <dbReference type="ARBA" id="ARBA00022679"/>
    </source>
</evidence>
<evidence type="ECO:0000256" key="9">
    <source>
        <dbReference type="ARBA" id="ARBA00022842"/>
    </source>
</evidence>
<keyword evidence="4 13" id="KW-0808">Transferase</keyword>
<accession>A0ABT1G429</accession>
<keyword evidence="11 16" id="KW-0670">Pyruvate</keyword>
<dbReference type="RefSeq" id="WP_253443709.1">
    <property type="nucleotide sequence ID" value="NZ_JALJYF010000001.1"/>
</dbReference>
<comment type="caution">
    <text evidence="16">The sequence shown here is derived from an EMBL/GenBank/DDBJ whole genome shotgun (WGS) entry which is preliminary data.</text>
</comment>
<dbReference type="SUPFAM" id="SSF50800">
    <property type="entry name" value="PK beta-barrel domain-like"/>
    <property type="match status" value="1"/>
</dbReference>
<reference evidence="16 17" key="1">
    <citation type="submission" date="2022-03" db="EMBL/GenBank/DDBJ databases">
        <title>Genomic Encyclopedia of Type Strains, Phase III (KMG-III): the genomes of soil and plant-associated and newly described type strains.</title>
        <authorList>
            <person name="Whitman W."/>
        </authorList>
    </citation>
    <scope>NUCLEOTIDE SEQUENCE [LARGE SCALE GENOMIC DNA]</scope>
    <source>
        <strain evidence="16 17">BSker1</strain>
    </source>
</reference>
<dbReference type="Gene3D" id="2.40.33.10">
    <property type="entry name" value="PK beta-barrel domain-like"/>
    <property type="match status" value="1"/>
</dbReference>
<dbReference type="Gene3D" id="3.40.1380.20">
    <property type="entry name" value="Pyruvate kinase, C-terminal domain"/>
    <property type="match status" value="1"/>
</dbReference>
<protein>
    <recommendedName>
        <fullName evidence="3 12">Pyruvate kinase</fullName>
        <ecNumber evidence="3 12">2.7.1.40</ecNumber>
    </recommendedName>
</protein>
<dbReference type="GO" id="GO:0016301">
    <property type="term" value="F:kinase activity"/>
    <property type="evidence" value="ECO:0007669"/>
    <property type="project" value="UniProtKB-KW"/>
</dbReference>
<keyword evidence="7 13" id="KW-0418">Kinase</keyword>
<evidence type="ECO:0000256" key="8">
    <source>
        <dbReference type="ARBA" id="ARBA00022840"/>
    </source>
</evidence>
<feature type="domain" description="Pyruvate kinase barrel" evidence="14">
    <location>
        <begin position="3"/>
        <end position="325"/>
    </location>
</feature>
<dbReference type="NCBIfam" id="NF004978">
    <property type="entry name" value="PRK06354.1"/>
    <property type="match status" value="1"/>
</dbReference>
<name>A0ABT1G429_9GAMM</name>
<keyword evidence="10 13" id="KW-0324">Glycolysis</keyword>
<dbReference type="InterPro" id="IPR015793">
    <property type="entry name" value="Pyrv_Knase_brl"/>
</dbReference>
<dbReference type="PRINTS" id="PR01050">
    <property type="entry name" value="PYRUVTKNASE"/>
</dbReference>
<proteinExistence type="inferred from homology"/>
<dbReference type="SUPFAM" id="SSF52935">
    <property type="entry name" value="PK C-terminal domain-like"/>
    <property type="match status" value="1"/>
</dbReference>
<evidence type="ECO:0000256" key="6">
    <source>
        <dbReference type="ARBA" id="ARBA00022741"/>
    </source>
</evidence>
<evidence type="ECO:0000256" key="1">
    <source>
        <dbReference type="ARBA" id="ARBA00004997"/>
    </source>
</evidence>
<evidence type="ECO:0000256" key="5">
    <source>
        <dbReference type="ARBA" id="ARBA00022723"/>
    </source>
</evidence>
<keyword evidence="6" id="KW-0547">Nucleotide-binding</keyword>
<gene>
    <name evidence="16" type="ORF">J2T60_000025</name>
</gene>
<evidence type="ECO:0000313" key="17">
    <source>
        <dbReference type="Proteomes" id="UP001523550"/>
    </source>
</evidence>
<keyword evidence="5" id="KW-0479">Metal-binding</keyword>
<dbReference type="Pfam" id="PF02887">
    <property type="entry name" value="PK_C"/>
    <property type="match status" value="1"/>
</dbReference>
<dbReference type="EMBL" id="JALJYF010000001">
    <property type="protein sequence ID" value="MCP1726060.1"/>
    <property type="molecule type" value="Genomic_DNA"/>
</dbReference>
<evidence type="ECO:0000256" key="2">
    <source>
        <dbReference type="ARBA" id="ARBA00008663"/>
    </source>
</evidence>
<evidence type="ECO:0000256" key="3">
    <source>
        <dbReference type="ARBA" id="ARBA00012142"/>
    </source>
</evidence>
<organism evidence="16 17">
    <name type="scientific">Natronospira proteinivora</name>
    <dbReference type="NCBI Taxonomy" id="1807133"/>
    <lineage>
        <taxon>Bacteria</taxon>
        <taxon>Pseudomonadati</taxon>
        <taxon>Pseudomonadota</taxon>
        <taxon>Gammaproteobacteria</taxon>
        <taxon>Natronospirales</taxon>
        <taxon>Natronospiraceae</taxon>
        <taxon>Natronospira</taxon>
    </lineage>
</organism>
<comment type="pathway">
    <text evidence="1 13">Carbohydrate degradation; glycolysis; pyruvate from D-glyceraldehyde 3-phosphate: step 5/5.</text>
</comment>
<evidence type="ECO:0000313" key="16">
    <source>
        <dbReference type="EMBL" id="MCP1726060.1"/>
    </source>
</evidence>
<evidence type="ECO:0000259" key="14">
    <source>
        <dbReference type="Pfam" id="PF00224"/>
    </source>
</evidence>
<dbReference type="InterPro" id="IPR011037">
    <property type="entry name" value="Pyrv_Knase-like_insert_dom_sf"/>
</dbReference>
<dbReference type="NCBIfam" id="NF004491">
    <property type="entry name" value="PRK05826.1"/>
    <property type="match status" value="1"/>
</dbReference>
<evidence type="ECO:0000256" key="7">
    <source>
        <dbReference type="ARBA" id="ARBA00022777"/>
    </source>
</evidence>
<dbReference type="Gene3D" id="3.20.20.60">
    <property type="entry name" value="Phosphoenolpyruvate-binding domains"/>
    <property type="match status" value="1"/>
</dbReference>
<feature type="domain" description="Pyruvate kinase C-terminal" evidence="15">
    <location>
        <begin position="357"/>
        <end position="471"/>
    </location>
</feature>
<evidence type="ECO:0000256" key="13">
    <source>
        <dbReference type="RuleBase" id="RU000504"/>
    </source>
</evidence>
<dbReference type="InterPro" id="IPR040442">
    <property type="entry name" value="Pyrv_kinase-like_dom_sf"/>
</dbReference>
<dbReference type="InterPro" id="IPR036918">
    <property type="entry name" value="Pyrv_Knase_C_sf"/>
</dbReference>
<dbReference type="EC" id="2.7.1.40" evidence="3 12"/>
<dbReference type="Proteomes" id="UP001523550">
    <property type="component" value="Unassembled WGS sequence"/>
</dbReference>
<evidence type="ECO:0000256" key="10">
    <source>
        <dbReference type="ARBA" id="ARBA00023152"/>
    </source>
</evidence>
<dbReference type="InterPro" id="IPR015813">
    <property type="entry name" value="Pyrv/PenolPyrv_kinase-like_dom"/>
</dbReference>
<keyword evidence="8" id="KW-0067">ATP-binding</keyword>
<dbReference type="InterPro" id="IPR015806">
    <property type="entry name" value="Pyrv_Knase_insert_dom_sf"/>
</dbReference>
<evidence type="ECO:0000256" key="11">
    <source>
        <dbReference type="ARBA" id="ARBA00023317"/>
    </source>
</evidence>
<sequence>MPRRTKIVATLGPAVDSPEQMLALVKAGVDVVRINFSHGSARDHGRLVALARDAAEQAGRDVGVLADLQGPKIRIDAFVDGAVDLKEGQAFALDAELDPAGGDDTVVGLTYKNLPVDVFPGDVLLLDDGLIALRVESIDGSRIHTRVEMGGKLSNHKGINRQGGGLSAPALTEKDLEDIKTAAELDVDYLALSFPRSGQDVDQARQLLRDAGGQGGVVAKIERSEAVTNLDEIVVASDAVMVARGDLAVEIGDAELAAVQKMIIHRARELNRVVITATQMMESMINQPRPTRAEVLDVANAVLDGTDAVMLSAETATGQFPIRVVEAMHGVCVGAEKQRRTQRSRHRLDSRFERIDEAVAMAAMYTANHLETRAIVAMTESGSTPLWMSRIRSGIPIYALTRHRSTRRRVTLYRGVYPVDYDILHHDPKRIIEDAVRVLRDMGAAEAGDQLIFTKGDFEGVSGGTNAMKIVTA</sequence>
<comment type="catalytic activity">
    <reaction evidence="13">
        <text>pyruvate + ATP = phosphoenolpyruvate + ADP + H(+)</text>
        <dbReference type="Rhea" id="RHEA:18157"/>
        <dbReference type="ChEBI" id="CHEBI:15361"/>
        <dbReference type="ChEBI" id="CHEBI:15378"/>
        <dbReference type="ChEBI" id="CHEBI:30616"/>
        <dbReference type="ChEBI" id="CHEBI:58702"/>
        <dbReference type="ChEBI" id="CHEBI:456216"/>
        <dbReference type="EC" id="2.7.1.40"/>
    </reaction>
</comment>
<keyword evidence="9 13" id="KW-0460">Magnesium</keyword>
<dbReference type="PANTHER" id="PTHR11817">
    <property type="entry name" value="PYRUVATE KINASE"/>
    <property type="match status" value="1"/>
</dbReference>
<dbReference type="Pfam" id="PF00224">
    <property type="entry name" value="PK"/>
    <property type="match status" value="1"/>
</dbReference>
<dbReference type="InterPro" id="IPR015795">
    <property type="entry name" value="Pyrv_Knase_C"/>
</dbReference>